<dbReference type="RefSeq" id="WP_047874693.1">
    <property type="nucleotide sequence ID" value="NZ_BMYC01000004.1"/>
</dbReference>
<evidence type="ECO:0000313" key="3">
    <source>
        <dbReference type="Proteomes" id="UP000036426"/>
    </source>
</evidence>
<keyword evidence="1" id="KW-0732">Signal</keyword>
<dbReference type="AlphaFoldDB" id="A0A0J1JFF5"/>
<dbReference type="PATRIC" id="fig|754436.4.peg.2594"/>
<dbReference type="EMBL" id="LDOV01000022">
    <property type="protein sequence ID" value="KLV00427.1"/>
    <property type="molecule type" value="Genomic_DNA"/>
</dbReference>
<reference evidence="2 3" key="1">
    <citation type="submission" date="2015-05" db="EMBL/GenBank/DDBJ databases">
        <title>Photobacterium galathea sp. nov.</title>
        <authorList>
            <person name="Machado H."/>
            <person name="Gram L."/>
        </authorList>
    </citation>
    <scope>NUCLEOTIDE SEQUENCE [LARGE SCALE GENOMIC DNA]</scope>
    <source>
        <strain evidence="2 3">DSM 25995</strain>
    </source>
</reference>
<accession>A0A0J1JFF5</accession>
<feature type="chain" id="PRO_5005253659" evidence="1">
    <location>
        <begin position="21"/>
        <end position="290"/>
    </location>
</feature>
<evidence type="ECO:0000256" key="1">
    <source>
        <dbReference type="SAM" id="SignalP"/>
    </source>
</evidence>
<keyword evidence="3" id="KW-1185">Reference proteome</keyword>
<proteinExistence type="predicted"/>
<organism evidence="2 3">
    <name type="scientific">Photobacterium aphoticum</name>
    <dbReference type="NCBI Taxonomy" id="754436"/>
    <lineage>
        <taxon>Bacteria</taxon>
        <taxon>Pseudomonadati</taxon>
        <taxon>Pseudomonadota</taxon>
        <taxon>Gammaproteobacteria</taxon>
        <taxon>Vibrionales</taxon>
        <taxon>Vibrionaceae</taxon>
        <taxon>Photobacterium</taxon>
    </lineage>
</organism>
<name>A0A0J1JFF5_9GAMM</name>
<evidence type="ECO:0000313" key="2">
    <source>
        <dbReference type="EMBL" id="KLV00427.1"/>
    </source>
</evidence>
<gene>
    <name evidence="2" type="ORF">ABT58_12220</name>
</gene>
<sequence>MKISKFILFSMLFINAGCSALIPWEKSSRADSTLTWTAKNQRAIWWTKNWSCYSASGRCHDTKYTDHNGKKLNFDDDSLTKYVLNHLYEEMMYWGFVSTLGFRATKETLPTSLEIWQKTMNFNSRYWGALPYHFYTVSLNPHIVLMVQNRYNESRQEIDVLEHEGSLFSNRNDFYQFFLEQTPAYERTYETSRNKDNSRYPPLYGGLTTDFQVEYRVNYLVTRDNKQFGEIKIVTDFPKIWLIDMRYPDLPPQVLENLETNKVRYAIGNDEVLEFFCQDGLCKTMRIDSF</sequence>
<dbReference type="Proteomes" id="UP000036426">
    <property type="component" value="Unassembled WGS sequence"/>
</dbReference>
<protein>
    <submittedName>
        <fullName evidence="2">Uncharacterized protein</fullName>
    </submittedName>
</protein>
<feature type="signal peptide" evidence="1">
    <location>
        <begin position="1"/>
        <end position="20"/>
    </location>
</feature>
<comment type="caution">
    <text evidence="2">The sequence shown here is derived from an EMBL/GenBank/DDBJ whole genome shotgun (WGS) entry which is preliminary data.</text>
</comment>